<reference evidence="1" key="1">
    <citation type="submission" date="2023-11" db="EMBL/GenBank/DDBJ databases">
        <authorList>
            <person name="De Vega J J."/>
            <person name="De Vega J J."/>
        </authorList>
    </citation>
    <scope>NUCLEOTIDE SEQUENCE</scope>
</reference>
<gene>
    <name evidence="1" type="ORF">MYCIT1_LOCUS34352</name>
</gene>
<sequence>MHADDSVHPGCHVGGRLVDTAELRGRSSATGRRAGRGDLCVGVGLVGYCNGTSVARLSLFGTDGRKLASIV</sequence>
<dbReference type="AlphaFoldDB" id="A0AAD2Q7I3"/>
<protein>
    <submittedName>
        <fullName evidence="1">Uncharacterized protein</fullName>
    </submittedName>
</protein>
<organism evidence="1 2">
    <name type="scientific">Mycena citricolor</name>
    <dbReference type="NCBI Taxonomy" id="2018698"/>
    <lineage>
        <taxon>Eukaryota</taxon>
        <taxon>Fungi</taxon>
        <taxon>Dikarya</taxon>
        <taxon>Basidiomycota</taxon>
        <taxon>Agaricomycotina</taxon>
        <taxon>Agaricomycetes</taxon>
        <taxon>Agaricomycetidae</taxon>
        <taxon>Agaricales</taxon>
        <taxon>Marasmiineae</taxon>
        <taxon>Mycenaceae</taxon>
        <taxon>Mycena</taxon>
    </lineage>
</organism>
<keyword evidence="2" id="KW-1185">Reference proteome</keyword>
<comment type="caution">
    <text evidence="1">The sequence shown here is derived from an EMBL/GenBank/DDBJ whole genome shotgun (WGS) entry which is preliminary data.</text>
</comment>
<accession>A0AAD2Q7I3</accession>
<name>A0AAD2Q7I3_9AGAR</name>
<evidence type="ECO:0000313" key="2">
    <source>
        <dbReference type="Proteomes" id="UP001295794"/>
    </source>
</evidence>
<evidence type="ECO:0000313" key="1">
    <source>
        <dbReference type="EMBL" id="CAK5282537.1"/>
    </source>
</evidence>
<dbReference type="Proteomes" id="UP001295794">
    <property type="component" value="Unassembled WGS sequence"/>
</dbReference>
<proteinExistence type="predicted"/>
<dbReference type="EMBL" id="CAVNYO010000455">
    <property type="protein sequence ID" value="CAK5282537.1"/>
    <property type="molecule type" value="Genomic_DNA"/>
</dbReference>